<keyword evidence="3" id="KW-0274">FAD</keyword>
<dbReference type="Pfam" id="PF01494">
    <property type="entry name" value="FAD_binding_3"/>
    <property type="match status" value="1"/>
</dbReference>
<evidence type="ECO:0000313" key="7">
    <source>
        <dbReference type="EMBL" id="KAK2608170.1"/>
    </source>
</evidence>
<dbReference type="PANTHER" id="PTHR43004">
    <property type="entry name" value="TRK SYSTEM POTASSIUM UPTAKE PROTEIN"/>
    <property type="match status" value="1"/>
</dbReference>
<dbReference type="InterPro" id="IPR002938">
    <property type="entry name" value="FAD-bd"/>
</dbReference>
<dbReference type="AlphaFoldDB" id="A0AAD9W6Y4"/>
<dbReference type="EMBL" id="JAUJFL010000003">
    <property type="protein sequence ID" value="KAK2608170.1"/>
    <property type="molecule type" value="Genomic_DNA"/>
</dbReference>
<dbReference type="GO" id="GO:0071949">
    <property type="term" value="F:FAD binding"/>
    <property type="evidence" value="ECO:0007669"/>
    <property type="project" value="InterPro"/>
</dbReference>
<evidence type="ECO:0000259" key="6">
    <source>
        <dbReference type="Pfam" id="PF01494"/>
    </source>
</evidence>
<dbReference type="GO" id="GO:0016709">
    <property type="term" value="F:oxidoreductase activity, acting on paired donors, with incorporation or reduction of molecular oxygen, NAD(P)H as one donor, and incorporation of one atom of oxygen"/>
    <property type="evidence" value="ECO:0007669"/>
    <property type="project" value="UniProtKB-ARBA"/>
</dbReference>
<keyword evidence="5" id="KW-1133">Transmembrane helix</keyword>
<dbReference type="PANTHER" id="PTHR43004:SF19">
    <property type="entry name" value="BINDING MONOOXYGENASE, PUTATIVE (JCVI)-RELATED"/>
    <property type="match status" value="1"/>
</dbReference>
<comment type="cofactor">
    <cofactor evidence="1">
        <name>FAD</name>
        <dbReference type="ChEBI" id="CHEBI:57692"/>
    </cofactor>
</comment>
<protein>
    <recommendedName>
        <fullName evidence="6">FAD-binding domain-containing protein</fullName>
    </recommendedName>
</protein>
<keyword evidence="4" id="KW-0560">Oxidoreductase</keyword>
<comment type="caution">
    <text evidence="7">The sequence shown here is derived from an EMBL/GenBank/DDBJ whole genome shotgun (WGS) entry which is preliminary data.</text>
</comment>
<evidence type="ECO:0000313" key="8">
    <source>
        <dbReference type="Proteomes" id="UP001265746"/>
    </source>
</evidence>
<dbReference type="InterPro" id="IPR036188">
    <property type="entry name" value="FAD/NAD-bd_sf"/>
</dbReference>
<evidence type="ECO:0000256" key="5">
    <source>
        <dbReference type="SAM" id="Phobius"/>
    </source>
</evidence>
<keyword evidence="5" id="KW-0472">Membrane</keyword>
<dbReference type="InterPro" id="IPR050641">
    <property type="entry name" value="RIFMO-like"/>
</dbReference>
<dbReference type="Gene3D" id="3.50.50.60">
    <property type="entry name" value="FAD/NAD(P)-binding domain"/>
    <property type="match status" value="1"/>
</dbReference>
<feature type="transmembrane region" description="Helical" evidence="5">
    <location>
        <begin position="13"/>
        <end position="31"/>
    </location>
</feature>
<proteinExistence type="predicted"/>
<dbReference type="SUPFAM" id="SSF51905">
    <property type="entry name" value="FAD/NAD(P)-binding domain"/>
    <property type="match status" value="1"/>
</dbReference>
<evidence type="ECO:0000256" key="3">
    <source>
        <dbReference type="ARBA" id="ARBA00022827"/>
    </source>
</evidence>
<dbReference type="Gene3D" id="3.30.9.10">
    <property type="entry name" value="D-Amino Acid Oxidase, subunit A, domain 2"/>
    <property type="match status" value="1"/>
</dbReference>
<keyword evidence="8" id="KW-1185">Reference proteome</keyword>
<dbReference type="Gene3D" id="3.40.30.120">
    <property type="match status" value="1"/>
</dbReference>
<reference evidence="7" key="1">
    <citation type="submission" date="2023-06" db="EMBL/GenBank/DDBJ databases">
        <authorList>
            <person name="Noh H."/>
        </authorList>
    </citation>
    <scope>NUCLEOTIDE SEQUENCE</scope>
    <source>
        <strain evidence="7">DUCC20226</strain>
    </source>
</reference>
<name>A0AAD9W6Y4_PHOAM</name>
<evidence type="ECO:0000256" key="1">
    <source>
        <dbReference type="ARBA" id="ARBA00001974"/>
    </source>
</evidence>
<sequence>MNSQNSSQAPVDVPVLIVGGGASGLLAAYLLSRLGVKSLVIEKYPQRLAAPKAHAICPRSFELCRQFGLDTRALRQIGTSRDDAHWVNFLTNLSGEKIGVLPYERMDPDVLNDTPEMIHNVPQPEFEAFIAKSLTGDPNVEIRKGVAFESCSQAGSHVLTTAAMRDTKDTYTIRSNYMLGCDGAKSQVRKWLGVESEGEDSYETMMTIHFNADLRPVVGKRVGMLHWIADPACSGFVIAYDLSGNQVLISNFDSKRLPLESWTKEIAREIVRAAIGRDDVTFDVLSYRPWILSRKVAKKYHIGNVFLCGDAAHSFPPTGGLGLNSGLADVHNIAYKIAAVLQGRATSRLLETYVEERRPIAMVNAAQSVKNGKKIFSFLKTLGTAGIKDVQEARATLLRSIHDPEKQQMIADEVEGQREHFDNLEIHIGYVYGKNEAPAHASHYTHKFVPGARLPHAWIRILGTADLAPVDVSYVKEFSEQDIKSRQYSTLDLCPYDSFTLLVGSRDHWAQRFGALEAAMKRYGVKLNLSVAYDDFDFVYESQKYTFATEAKLNSGGGLLIRPDQHILRLVQSMDSVTDIEKSLVWHLGF</sequence>
<keyword evidence="5" id="KW-0812">Transmembrane</keyword>
<accession>A0AAD9W6Y4</accession>
<organism evidence="7 8">
    <name type="scientific">Phomopsis amygdali</name>
    <name type="common">Fusicoccum amygdali</name>
    <dbReference type="NCBI Taxonomy" id="1214568"/>
    <lineage>
        <taxon>Eukaryota</taxon>
        <taxon>Fungi</taxon>
        <taxon>Dikarya</taxon>
        <taxon>Ascomycota</taxon>
        <taxon>Pezizomycotina</taxon>
        <taxon>Sordariomycetes</taxon>
        <taxon>Sordariomycetidae</taxon>
        <taxon>Diaporthales</taxon>
        <taxon>Diaporthaceae</taxon>
        <taxon>Diaporthe</taxon>
    </lineage>
</organism>
<dbReference type="PRINTS" id="PR00420">
    <property type="entry name" value="RNGMNOXGNASE"/>
</dbReference>
<feature type="domain" description="FAD-binding" evidence="6">
    <location>
        <begin position="12"/>
        <end position="363"/>
    </location>
</feature>
<evidence type="ECO:0000256" key="4">
    <source>
        <dbReference type="ARBA" id="ARBA00023002"/>
    </source>
</evidence>
<dbReference type="Proteomes" id="UP001265746">
    <property type="component" value="Unassembled WGS sequence"/>
</dbReference>
<gene>
    <name evidence="7" type="ORF">N8I77_006795</name>
</gene>
<evidence type="ECO:0000256" key="2">
    <source>
        <dbReference type="ARBA" id="ARBA00022630"/>
    </source>
</evidence>
<keyword evidence="2" id="KW-0285">Flavoprotein</keyword>